<dbReference type="GO" id="GO:0000271">
    <property type="term" value="P:polysaccharide biosynthetic process"/>
    <property type="evidence" value="ECO:0007669"/>
    <property type="project" value="InterPro"/>
</dbReference>
<comment type="pathway">
    <text evidence="1">Nucleotide-sugar biosynthesis; UDP-alpha-D-glucuronate biosynthesis; UDP-alpha-D-glucuronate from UDP-alpha-D-glucose: step 1/1.</text>
</comment>
<evidence type="ECO:0000256" key="1">
    <source>
        <dbReference type="ARBA" id="ARBA00004701"/>
    </source>
</evidence>
<sequence length="474" mass="52806">MRAPNFRMFPMKISVFGSGYVGLVQATVLAEVGHDVVCMDIDPVKIEQLSQGQVHIYEPGLANLVRENLDHERLHFTTDEHAAVEHAEVLFIAVGTPSRADGSADLSGFFAVGDAIARHRREPLIIVEKSTVPVGSGDALRVHIDKALRQAGRLLQFDIVSNPEFLKEGSAVNDCRRPDRIVIGCENEAVQKVMRELYAPFNRNHDRIMFMDLRSAELTKYAANCMLATKISFINQIAELAEHLGADVESVRLGIGADSRIGYDFIYPGCGYGGSCFGKDIRALIHSAKEANCSNDLLSVVEAINERQKSKLFERVNAFYQGDLRGKTFALWGLAFKPNTDDMRDAPSRVLMEALWQAGATVRAFDPEAMQETQRIYGHRKDLILMGTPESALDEADALIICTEWQQFKAPDFELIQQRLGAAVIFDGRNLYDTERLAKHGFHYFPIGRGESCDLPIPQKQWTAFQPVAGVQHL</sequence>
<dbReference type="AlphaFoldDB" id="A0A3M3RZ93"/>
<feature type="binding site" evidence="10">
    <location>
        <begin position="265"/>
        <end position="269"/>
    </location>
    <ligand>
        <name>substrate</name>
    </ligand>
</feature>
<dbReference type="SUPFAM" id="SSF51735">
    <property type="entry name" value="NAD(P)-binding Rossmann-fold domains"/>
    <property type="match status" value="1"/>
</dbReference>
<name>A0A3M3RZ93_PSECA</name>
<dbReference type="NCBIfam" id="TIGR03026">
    <property type="entry name" value="NDP-sugDHase"/>
    <property type="match status" value="1"/>
</dbReference>
<evidence type="ECO:0000313" key="14">
    <source>
        <dbReference type="Proteomes" id="UP000270524"/>
    </source>
</evidence>
<feature type="binding site" evidence="10">
    <location>
        <begin position="165"/>
        <end position="168"/>
    </location>
    <ligand>
        <name>substrate</name>
    </ligand>
</feature>
<gene>
    <name evidence="13" type="ORF">ALQ51_05122</name>
</gene>
<dbReference type="PIRSF" id="PIRSF500134">
    <property type="entry name" value="UDPglc_DH_bac"/>
    <property type="match status" value="1"/>
</dbReference>
<feature type="binding site" evidence="10">
    <location>
        <position position="220"/>
    </location>
    <ligand>
        <name>substrate</name>
    </ligand>
</feature>
<dbReference type="SUPFAM" id="SSF48179">
    <property type="entry name" value="6-phosphogluconate dehydrogenase C-terminal domain-like"/>
    <property type="match status" value="1"/>
</dbReference>
<comment type="catalytic activity">
    <reaction evidence="7 8">
        <text>UDP-alpha-D-glucose + 2 NAD(+) + H2O = UDP-alpha-D-glucuronate + 2 NADH + 3 H(+)</text>
        <dbReference type="Rhea" id="RHEA:23596"/>
        <dbReference type="ChEBI" id="CHEBI:15377"/>
        <dbReference type="ChEBI" id="CHEBI:15378"/>
        <dbReference type="ChEBI" id="CHEBI:57540"/>
        <dbReference type="ChEBI" id="CHEBI:57945"/>
        <dbReference type="ChEBI" id="CHEBI:58052"/>
        <dbReference type="ChEBI" id="CHEBI:58885"/>
        <dbReference type="EC" id="1.1.1.22"/>
    </reaction>
</comment>
<feature type="binding site" evidence="10">
    <location>
        <position position="273"/>
    </location>
    <ligand>
        <name>substrate</name>
    </ligand>
</feature>
<evidence type="ECO:0000256" key="3">
    <source>
        <dbReference type="ARBA" id="ARBA00012954"/>
    </source>
</evidence>
<protein>
    <recommendedName>
        <fullName evidence="4 8">UDP-glucose 6-dehydrogenase</fullName>
        <ecNumber evidence="3 8">1.1.1.22</ecNumber>
    </recommendedName>
</protein>
<dbReference type="GO" id="GO:0051287">
    <property type="term" value="F:NAD binding"/>
    <property type="evidence" value="ECO:0007669"/>
    <property type="project" value="InterPro"/>
</dbReference>
<dbReference type="InterPro" id="IPR014026">
    <property type="entry name" value="UDP-Glc/GDP-Man_DH_dimer"/>
</dbReference>
<accession>A0A3M3RZ93</accession>
<evidence type="ECO:0000256" key="9">
    <source>
        <dbReference type="PIRSR" id="PIRSR500134-1"/>
    </source>
</evidence>
<proteinExistence type="inferred from homology"/>
<feature type="binding site" evidence="11">
    <location>
        <position position="45"/>
    </location>
    <ligand>
        <name>NAD(+)</name>
        <dbReference type="ChEBI" id="CHEBI:57540"/>
    </ligand>
</feature>
<comment type="caution">
    <text evidence="13">The sequence shown here is derived from an EMBL/GenBank/DDBJ whole genome shotgun (WGS) entry which is preliminary data.</text>
</comment>
<dbReference type="PANTHER" id="PTHR43750">
    <property type="entry name" value="UDP-GLUCOSE 6-DEHYDROGENASE TUAD"/>
    <property type="match status" value="1"/>
</dbReference>
<evidence type="ECO:0000256" key="4">
    <source>
        <dbReference type="ARBA" id="ARBA00015132"/>
    </source>
</evidence>
<dbReference type="SUPFAM" id="SSF52413">
    <property type="entry name" value="UDP-glucose/GDP-mannose dehydrogenase C-terminal domain"/>
    <property type="match status" value="1"/>
</dbReference>
<dbReference type="Pfam" id="PF03721">
    <property type="entry name" value="UDPG_MGDP_dh_N"/>
    <property type="match status" value="1"/>
</dbReference>
<dbReference type="InterPro" id="IPR014027">
    <property type="entry name" value="UDP-Glc/GDP-Man_DH_C"/>
</dbReference>
<evidence type="ECO:0000256" key="7">
    <source>
        <dbReference type="ARBA" id="ARBA00047473"/>
    </source>
</evidence>
<dbReference type="EC" id="1.1.1.22" evidence="3 8"/>
<feature type="binding site" evidence="11">
    <location>
        <position position="131"/>
    </location>
    <ligand>
        <name>NAD(+)</name>
        <dbReference type="ChEBI" id="CHEBI:57540"/>
    </ligand>
</feature>
<dbReference type="SMART" id="SM00984">
    <property type="entry name" value="UDPG_MGDP_dh_C"/>
    <property type="match status" value="1"/>
</dbReference>
<dbReference type="UniPathway" id="UPA00038">
    <property type="reaction ID" value="UER00491"/>
</dbReference>
<evidence type="ECO:0000256" key="10">
    <source>
        <dbReference type="PIRSR" id="PIRSR500134-2"/>
    </source>
</evidence>
<feature type="binding site" evidence="10">
    <location>
        <position position="337"/>
    </location>
    <ligand>
        <name>substrate</name>
    </ligand>
</feature>
<evidence type="ECO:0000256" key="8">
    <source>
        <dbReference type="PIRNR" id="PIRNR000124"/>
    </source>
</evidence>
<evidence type="ECO:0000313" key="13">
    <source>
        <dbReference type="EMBL" id="RMO01781.1"/>
    </source>
</evidence>
<dbReference type="InterPro" id="IPR008927">
    <property type="entry name" value="6-PGluconate_DH-like_C_sf"/>
</dbReference>
<feature type="binding site" evidence="11">
    <location>
        <position position="279"/>
    </location>
    <ligand>
        <name>NAD(+)</name>
        <dbReference type="ChEBI" id="CHEBI:57540"/>
    </ligand>
</feature>
<feature type="binding site" evidence="11">
    <location>
        <position position="168"/>
    </location>
    <ligand>
        <name>NAD(+)</name>
        <dbReference type="ChEBI" id="CHEBI:57540"/>
    </ligand>
</feature>
<feature type="binding site" evidence="11">
    <location>
        <position position="40"/>
    </location>
    <ligand>
        <name>NAD(+)</name>
        <dbReference type="ChEBI" id="CHEBI:57540"/>
    </ligand>
</feature>
<dbReference type="Gene3D" id="1.20.5.100">
    <property type="entry name" value="Cytochrome c1, transmembrane anchor, C-terminal"/>
    <property type="match status" value="1"/>
</dbReference>
<feature type="domain" description="UDP-glucose/GDP-mannose dehydrogenase C-terminal" evidence="12">
    <location>
        <begin position="330"/>
        <end position="434"/>
    </location>
</feature>
<feature type="binding site" evidence="11">
    <location>
        <position position="344"/>
    </location>
    <ligand>
        <name>NAD(+)</name>
        <dbReference type="ChEBI" id="CHEBI:57540"/>
    </ligand>
</feature>
<evidence type="ECO:0000256" key="11">
    <source>
        <dbReference type="PIRSR" id="PIRSR500134-3"/>
    </source>
</evidence>
<evidence type="ECO:0000256" key="2">
    <source>
        <dbReference type="ARBA" id="ARBA00006601"/>
    </source>
</evidence>
<dbReference type="InterPro" id="IPR028357">
    <property type="entry name" value="UDPglc_DH_bac"/>
</dbReference>
<evidence type="ECO:0000259" key="12">
    <source>
        <dbReference type="SMART" id="SM00984"/>
    </source>
</evidence>
<keyword evidence="6 8" id="KW-0520">NAD</keyword>
<dbReference type="InterPro" id="IPR017476">
    <property type="entry name" value="UDP-Glc/GDP-Man"/>
</dbReference>
<dbReference type="Proteomes" id="UP000270524">
    <property type="component" value="Unassembled WGS sequence"/>
</dbReference>
<evidence type="ECO:0000256" key="6">
    <source>
        <dbReference type="ARBA" id="ARBA00023027"/>
    </source>
</evidence>
<dbReference type="InterPro" id="IPR036220">
    <property type="entry name" value="UDP-Glc/GDP-Man_DH_C_sf"/>
</dbReference>
<feature type="binding site" evidence="11">
    <location>
        <position position="96"/>
    </location>
    <ligand>
        <name>NAD(+)</name>
        <dbReference type="ChEBI" id="CHEBI:57540"/>
    </ligand>
</feature>
<organism evidence="13 14">
    <name type="scientific">Pseudomonas cannabina</name>
    <dbReference type="NCBI Taxonomy" id="86840"/>
    <lineage>
        <taxon>Bacteria</taxon>
        <taxon>Pseudomonadati</taxon>
        <taxon>Pseudomonadota</taxon>
        <taxon>Gammaproteobacteria</taxon>
        <taxon>Pseudomonadales</taxon>
        <taxon>Pseudomonadaceae</taxon>
        <taxon>Pseudomonas</taxon>
    </lineage>
</organism>
<dbReference type="GO" id="GO:0006065">
    <property type="term" value="P:UDP-glucuronate biosynthetic process"/>
    <property type="evidence" value="ECO:0007669"/>
    <property type="project" value="UniProtKB-UniPathway"/>
</dbReference>
<dbReference type="GO" id="GO:0003979">
    <property type="term" value="F:UDP-glucose 6-dehydrogenase activity"/>
    <property type="evidence" value="ECO:0007669"/>
    <property type="project" value="UniProtKB-EC"/>
</dbReference>
<dbReference type="InterPro" id="IPR001732">
    <property type="entry name" value="UDP-Glc/GDP-Man_DH_N"/>
</dbReference>
<dbReference type="PIRSF" id="PIRSF000124">
    <property type="entry name" value="UDPglc_GDPman_dh"/>
    <property type="match status" value="1"/>
</dbReference>
<dbReference type="PANTHER" id="PTHR43750:SF3">
    <property type="entry name" value="UDP-GLUCOSE 6-DEHYDROGENASE TUAD"/>
    <property type="match status" value="1"/>
</dbReference>
<comment type="similarity">
    <text evidence="2 8">Belongs to the UDP-glucose/GDP-mannose dehydrogenase family.</text>
</comment>
<reference evidence="13 14" key="1">
    <citation type="submission" date="2018-08" db="EMBL/GenBank/DDBJ databases">
        <title>Recombination of ecologically and evolutionarily significant loci maintains genetic cohesion in the Pseudomonas syringae species complex.</title>
        <authorList>
            <person name="Dillon M."/>
            <person name="Thakur S."/>
            <person name="Almeida R.N.D."/>
            <person name="Weir B.S."/>
            <person name="Guttman D.S."/>
        </authorList>
    </citation>
    <scope>NUCLEOTIDE SEQUENCE [LARGE SCALE GENOMIC DNA]</scope>
    <source>
        <strain evidence="13 14">ICMP 15203</strain>
    </source>
</reference>
<evidence type="ECO:0000256" key="5">
    <source>
        <dbReference type="ARBA" id="ARBA00023002"/>
    </source>
</evidence>
<dbReference type="Gene3D" id="3.40.50.720">
    <property type="entry name" value="NAD(P)-binding Rossmann-like Domain"/>
    <property type="match status" value="2"/>
</dbReference>
<dbReference type="InterPro" id="IPR036291">
    <property type="entry name" value="NAD(P)-bd_dom_sf"/>
</dbReference>
<feature type="active site" description="Nucleophile" evidence="9">
    <location>
        <position position="276"/>
    </location>
</feature>
<dbReference type="Pfam" id="PF00984">
    <property type="entry name" value="UDPG_MGDP_dh"/>
    <property type="match status" value="1"/>
</dbReference>
<keyword evidence="5 8" id="KW-0560">Oxidoreductase</keyword>
<dbReference type="EMBL" id="RBPJ01000059">
    <property type="protein sequence ID" value="RMO01781.1"/>
    <property type="molecule type" value="Genomic_DNA"/>
</dbReference>
<dbReference type="Pfam" id="PF03720">
    <property type="entry name" value="UDPG_MGDP_dh_C"/>
    <property type="match status" value="1"/>
</dbReference>